<organism evidence="2 3">
    <name type="scientific">Helobdella robusta</name>
    <name type="common">Californian leech</name>
    <dbReference type="NCBI Taxonomy" id="6412"/>
    <lineage>
        <taxon>Eukaryota</taxon>
        <taxon>Metazoa</taxon>
        <taxon>Spiralia</taxon>
        <taxon>Lophotrochozoa</taxon>
        <taxon>Annelida</taxon>
        <taxon>Clitellata</taxon>
        <taxon>Hirudinea</taxon>
        <taxon>Rhynchobdellida</taxon>
        <taxon>Glossiphoniidae</taxon>
        <taxon>Helobdella</taxon>
    </lineage>
</organism>
<dbReference type="AlphaFoldDB" id="T1FE43"/>
<gene>
    <name evidence="2" type="primary">20207092</name>
    <name evidence="1" type="ORF">HELRODRAFT_179056</name>
</gene>
<dbReference type="InParanoid" id="T1FE43"/>
<dbReference type="KEGG" id="hro:HELRODRAFT_179056"/>
<dbReference type="CTD" id="20207092"/>
<keyword evidence="3" id="KW-1185">Reference proteome</keyword>
<dbReference type="HOGENOM" id="CLU_2252922_0_0_1"/>
<dbReference type="EnsemblMetazoa" id="HelroT179056">
    <property type="protein sequence ID" value="HelroP179056"/>
    <property type="gene ID" value="HelroG179056"/>
</dbReference>
<reference evidence="3" key="1">
    <citation type="submission" date="2012-12" db="EMBL/GenBank/DDBJ databases">
        <authorList>
            <person name="Hellsten U."/>
            <person name="Grimwood J."/>
            <person name="Chapman J.A."/>
            <person name="Shapiro H."/>
            <person name="Aerts A."/>
            <person name="Otillar R.P."/>
            <person name="Terry A.Y."/>
            <person name="Boore J.L."/>
            <person name="Simakov O."/>
            <person name="Marletaz F."/>
            <person name="Cho S.-J."/>
            <person name="Edsinger-Gonzales E."/>
            <person name="Havlak P."/>
            <person name="Kuo D.-H."/>
            <person name="Larsson T."/>
            <person name="Lv J."/>
            <person name="Arendt D."/>
            <person name="Savage R."/>
            <person name="Osoegawa K."/>
            <person name="de Jong P."/>
            <person name="Lindberg D.R."/>
            <person name="Seaver E.C."/>
            <person name="Weisblat D.A."/>
            <person name="Putnam N.H."/>
            <person name="Grigoriev I.V."/>
            <person name="Rokhsar D.S."/>
        </authorList>
    </citation>
    <scope>NUCLEOTIDE SEQUENCE</scope>
</reference>
<evidence type="ECO:0000313" key="3">
    <source>
        <dbReference type="Proteomes" id="UP000015101"/>
    </source>
</evidence>
<sequence length="104" mass="11248">MNEMCVSGADNTKLCAVVDNDKDIEIAIGQRIGRWCSTLTNNKCAVINMGANNKANVFKLGNTPLKNVEEEKDVGVIIHRNGKVAWQCIAAAKSADMTLGKINK</sequence>
<proteinExistence type="predicted"/>
<evidence type="ECO:0000313" key="1">
    <source>
        <dbReference type="EMBL" id="ESN95863.1"/>
    </source>
</evidence>
<dbReference type="EMBL" id="AMQM01006717">
    <property type="status" value="NOT_ANNOTATED_CDS"/>
    <property type="molecule type" value="Genomic_DNA"/>
</dbReference>
<name>T1FE43_HELRO</name>
<accession>T1FE43</accession>
<evidence type="ECO:0000313" key="2">
    <source>
        <dbReference type="EnsemblMetazoa" id="HelroP179056"/>
    </source>
</evidence>
<dbReference type="EMBL" id="KB097502">
    <property type="protein sequence ID" value="ESN95863.1"/>
    <property type="molecule type" value="Genomic_DNA"/>
</dbReference>
<reference evidence="2" key="3">
    <citation type="submission" date="2015-06" db="UniProtKB">
        <authorList>
            <consortium name="EnsemblMetazoa"/>
        </authorList>
    </citation>
    <scope>IDENTIFICATION</scope>
</reference>
<reference evidence="1 3" key="2">
    <citation type="journal article" date="2013" name="Nature">
        <title>Insights into bilaterian evolution from three spiralian genomes.</title>
        <authorList>
            <person name="Simakov O."/>
            <person name="Marletaz F."/>
            <person name="Cho S.J."/>
            <person name="Edsinger-Gonzales E."/>
            <person name="Havlak P."/>
            <person name="Hellsten U."/>
            <person name="Kuo D.H."/>
            <person name="Larsson T."/>
            <person name="Lv J."/>
            <person name="Arendt D."/>
            <person name="Savage R."/>
            <person name="Osoegawa K."/>
            <person name="de Jong P."/>
            <person name="Grimwood J."/>
            <person name="Chapman J.A."/>
            <person name="Shapiro H."/>
            <person name="Aerts A."/>
            <person name="Otillar R.P."/>
            <person name="Terry A.Y."/>
            <person name="Boore J.L."/>
            <person name="Grigoriev I.V."/>
            <person name="Lindberg D.R."/>
            <person name="Seaver E.C."/>
            <person name="Weisblat D.A."/>
            <person name="Putnam N.H."/>
            <person name="Rokhsar D.S."/>
        </authorList>
    </citation>
    <scope>NUCLEOTIDE SEQUENCE</scope>
</reference>
<protein>
    <submittedName>
        <fullName evidence="1 2">Uncharacterized protein</fullName>
    </submittedName>
</protein>
<dbReference type="Proteomes" id="UP000015101">
    <property type="component" value="Unassembled WGS sequence"/>
</dbReference>
<dbReference type="OrthoDB" id="8064698at2759"/>
<dbReference type="GeneID" id="20207092"/>
<dbReference type="RefSeq" id="XP_009026151.1">
    <property type="nucleotide sequence ID" value="XM_009027903.1"/>
</dbReference>